<organism evidence="3 4">
    <name type="scientific">Trichoglossum hirsutum</name>
    <dbReference type="NCBI Taxonomy" id="265104"/>
    <lineage>
        <taxon>Eukaryota</taxon>
        <taxon>Fungi</taxon>
        <taxon>Dikarya</taxon>
        <taxon>Ascomycota</taxon>
        <taxon>Pezizomycotina</taxon>
        <taxon>Geoglossomycetes</taxon>
        <taxon>Geoglossales</taxon>
        <taxon>Geoglossaceae</taxon>
        <taxon>Trichoglossum</taxon>
    </lineage>
</organism>
<keyword evidence="4" id="KW-1185">Reference proteome</keyword>
<name>A0A9P8IJL5_9PEZI</name>
<sequence>MTLDAPEEQKQEQPQPQQLQLQDQKPHKEEMKGDVAKTADPNGDVILELSRPDETRVHIRVSSKVLSMASPVFAAMFGSEFKEGLSNHRSSSADGGGAYVVPLPDDDAEAFVAICNVIHFRSDEVPHKPSIVCLQNIAFIADKYDCTKALTAQTAQWLRSWIDAPRPVEWRKLLFVAYVMDTADAFSRISWEILRTQIGPMLSPSELAGHELIHHNLLAEFRVRKSEIDMDVLKSVDGPITRLLGSNCGIGSSSVWRYCRELYGRGMWPLTERLQRMDLVTIFAVLMTFPEMKSDVCGYTRCNFCRGLDFQGELRNMRDRIMNERRGLCLDCVKTEGKSRIEHACRIRHQ</sequence>
<dbReference type="SMART" id="SM00225">
    <property type="entry name" value="BTB"/>
    <property type="match status" value="1"/>
</dbReference>
<dbReference type="InterPro" id="IPR000210">
    <property type="entry name" value="BTB/POZ_dom"/>
</dbReference>
<dbReference type="AlphaFoldDB" id="A0A9P8IJL5"/>
<dbReference type="SUPFAM" id="SSF54695">
    <property type="entry name" value="POZ domain"/>
    <property type="match status" value="1"/>
</dbReference>
<evidence type="ECO:0000259" key="2">
    <source>
        <dbReference type="PROSITE" id="PS50097"/>
    </source>
</evidence>
<evidence type="ECO:0000256" key="1">
    <source>
        <dbReference type="SAM" id="MobiDB-lite"/>
    </source>
</evidence>
<dbReference type="InterPro" id="IPR011333">
    <property type="entry name" value="SKP1/BTB/POZ_sf"/>
</dbReference>
<reference evidence="3" key="1">
    <citation type="submission" date="2021-03" db="EMBL/GenBank/DDBJ databases">
        <title>Comparative genomics and phylogenomic investigation of the class Geoglossomycetes provide insights into ecological specialization and systematics.</title>
        <authorList>
            <person name="Melie T."/>
            <person name="Pirro S."/>
            <person name="Miller A.N."/>
            <person name="Quandt A."/>
        </authorList>
    </citation>
    <scope>NUCLEOTIDE SEQUENCE</scope>
    <source>
        <strain evidence="3">CAQ_001_2017</strain>
    </source>
</reference>
<protein>
    <recommendedName>
        <fullName evidence="2">BTB domain-containing protein</fullName>
    </recommendedName>
</protein>
<dbReference type="PROSITE" id="PS50097">
    <property type="entry name" value="BTB"/>
    <property type="match status" value="1"/>
</dbReference>
<feature type="region of interest" description="Disordered" evidence="1">
    <location>
        <begin position="1"/>
        <end position="42"/>
    </location>
</feature>
<feature type="compositionally biased region" description="Low complexity" evidence="1">
    <location>
        <begin position="12"/>
        <end position="23"/>
    </location>
</feature>
<evidence type="ECO:0000313" key="4">
    <source>
        <dbReference type="Proteomes" id="UP000750711"/>
    </source>
</evidence>
<gene>
    <name evidence="3" type="ORF">GP486_007240</name>
</gene>
<comment type="caution">
    <text evidence="3">The sequence shown here is derived from an EMBL/GenBank/DDBJ whole genome shotgun (WGS) entry which is preliminary data.</text>
</comment>
<evidence type="ECO:0000313" key="3">
    <source>
        <dbReference type="EMBL" id="KAH0551543.1"/>
    </source>
</evidence>
<accession>A0A9P8IJL5</accession>
<dbReference type="Gene3D" id="3.30.710.10">
    <property type="entry name" value="Potassium Channel Kv1.1, Chain A"/>
    <property type="match status" value="1"/>
</dbReference>
<dbReference type="CDD" id="cd18186">
    <property type="entry name" value="BTB_POZ_ZBTB_KLHL-like"/>
    <property type="match status" value="1"/>
</dbReference>
<proteinExistence type="predicted"/>
<dbReference type="EMBL" id="JAGHQM010001946">
    <property type="protein sequence ID" value="KAH0551543.1"/>
    <property type="molecule type" value="Genomic_DNA"/>
</dbReference>
<feature type="compositionally biased region" description="Basic and acidic residues" evidence="1">
    <location>
        <begin position="24"/>
        <end position="37"/>
    </location>
</feature>
<dbReference type="Proteomes" id="UP000750711">
    <property type="component" value="Unassembled WGS sequence"/>
</dbReference>
<feature type="domain" description="BTB" evidence="2">
    <location>
        <begin position="43"/>
        <end position="127"/>
    </location>
</feature>